<dbReference type="AlphaFoldDB" id="A0A0J8BLE3"/>
<reference evidence="1 2" key="1">
    <citation type="journal article" date="2014" name="Nature">
        <title>The genome of the recently domesticated crop plant sugar beet (Beta vulgaris).</title>
        <authorList>
            <person name="Dohm J.C."/>
            <person name="Minoche A.E."/>
            <person name="Holtgrawe D."/>
            <person name="Capella-Gutierrez S."/>
            <person name="Zakrzewski F."/>
            <person name="Tafer H."/>
            <person name="Rupp O."/>
            <person name="Sorensen T.R."/>
            <person name="Stracke R."/>
            <person name="Reinhardt R."/>
            <person name="Goesmann A."/>
            <person name="Kraft T."/>
            <person name="Schulz B."/>
            <person name="Stadler P.F."/>
            <person name="Schmidt T."/>
            <person name="Gabaldon T."/>
            <person name="Lehrach H."/>
            <person name="Weisshaar B."/>
            <person name="Himmelbauer H."/>
        </authorList>
    </citation>
    <scope>NUCLEOTIDE SEQUENCE [LARGE SCALE GENOMIC DNA]</scope>
    <source>
        <tissue evidence="1">Taproot</tissue>
    </source>
</reference>
<proteinExistence type="predicted"/>
<evidence type="ECO:0000313" key="2">
    <source>
        <dbReference type="Proteomes" id="UP000035740"/>
    </source>
</evidence>
<accession>A0A0J8BLE3</accession>
<keyword evidence="2" id="KW-1185">Reference proteome</keyword>
<dbReference type="Proteomes" id="UP000035740">
    <property type="component" value="Unassembled WGS sequence"/>
</dbReference>
<dbReference type="InterPro" id="IPR016135">
    <property type="entry name" value="UBQ-conjugating_enzyme/RWD"/>
</dbReference>
<evidence type="ECO:0000313" key="1">
    <source>
        <dbReference type="EMBL" id="KMS66360.1"/>
    </source>
</evidence>
<organism evidence="1 2">
    <name type="scientific">Beta vulgaris subsp. vulgaris</name>
    <name type="common">Beet</name>
    <dbReference type="NCBI Taxonomy" id="3555"/>
    <lineage>
        <taxon>Eukaryota</taxon>
        <taxon>Viridiplantae</taxon>
        <taxon>Streptophyta</taxon>
        <taxon>Embryophyta</taxon>
        <taxon>Tracheophyta</taxon>
        <taxon>Spermatophyta</taxon>
        <taxon>Magnoliopsida</taxon>
        <taxon>eudicotyledons</taxon>
        <taxon>Gunneridae</taxon>
        <taxon>Pentapetalae</taxon>
        <taxon>Caryophyllales</taxon>
        <taxon>Chenopodiaceae</taxon>
        <taxon>Betoideae</taxon>
        <taxon>Beta</taxon>
    </lineage>
</organism>
<dbReference type="Gramene" id="KMS66360">
    <property type="protein sequence ID" value="KMS66360"/>
    <property type="gene ID" value="BVRB_034230"/>
</dbReference>
<protein>
    <submittedName>
        <fullName evidence="1">Uncharacterized protein</fullName>
    </submittedName>
</protein>
<name>A0A0J8BLE3_BETVV</name>
<dbReference type="SUPFAM" id="SSF54495">
    <property type="entry name" value="UBC-like"/>
    <property type="match status" value="1"/>
</dbReference>
<gene>
    <name evidence="1" type="ORF">BVRB_034230</name>
</gene>
<sequence length="52" mass="5598">MSHVDGTGLVLPSFPSIHNWKPSSSMVDVLCALREAMVSASKLPQPPIDSTY</sequence>
<dbReference type="EMBL" id="KQ106213">
    <property type="protein sequence ID" value="KMS66360.1"/>
    <property type="molecule type" value="Genomic_DNA"/>
</dbReference>